<accession>A0A2P7ED63</accession>
<dbReference type="AlphaFoldDB" id="A0A2P7ED63"/>
<feature type="transmembrane region" description="Helical" evidence="5">
    <location>
        <begin position="377"/>
        <end position="397"/>
    </location>
</feature>
<feature type="transmembrane region" description="Helical" evidence="5">
    <location>
        <begin position="409"/>
        <end position="427"/>
    </location>
</feature>
<evidence type="ECO:0000256" key="5">
    <source>
        <dbReference type="SAM" id="Phobius"/>
    </source>
</evidence>
<feature type="transmembrane region" description="Helical" evidence="5">
    <location>
        <begin position="254"/>
        <end position="277"/>
    </location>
</feature>
<feature type="transmembrane region" description="Helical" evidence="5">
    <location>
        <begin position="433"/>
        <end position="451"/>
    </location>
</feature>
<organism evidence="6 7">
    <name type="scientific">Synechococcus lacustris str. Tous</name>
    <dbReference type="NCBI Taxonomy" id="1910958"/>
    <lineage>
        <taxon>Bacteria</taxon>
        <taxon>Bacillati</taxon>
        <taxon>Cyanobacteriota</taxon>
        <taxon>Cyanophyceae</taxon>
        <taxon>Synechococcales</taxon>
        <taxon>Synechococcaceae</taxon>
        <taxon>Synechococcus</taxon>
    </lineage>
</organism>
<feature type="transmembrane region" description="Helical" evidence="5">
    <location>
        <begin position="214"/>
        <end position="234"/>
    </location>
</feature>
<evidence type="ECO:0000256" key="3">
    <source>
        <dbReference type="ARBA" id="ARBA00022989"/>
    </source>
</evidence>
<evidence type="ECO:0000256" key="4">
    <source>
        <dbReference type="ARBA" id="ARBA00023136"/>
    </source>
</evidence>
<feature type="transmembrane region" description="Helical" evidence="5">
    <location>
        <begin position="140"/>
        <end position="160"/>
    </location>
</feature>
<dbReference type="InterPro" id="IPR002293">
    <property type="entry name" value="AA/rel_permease1"/>
</dbReference>
<keyword evidence="3 5" id="KW-1133">Transmembrane helix</keyword>
<keyword evidence="7" id="KW-1185">Reference proteome</keyword>
<proteinExistence type="predicted"/>
<feature type="transmembrane region" description="Helical" evidence="5">
    <location>
        <begin position="297"/>
        <end position="315"/>
    </location>
</feature>
<dbReference type="EMBL" id="PXVC01000047">
    <property type="protein sequence ID" value="PSI01155.1"/>
    <property type="molecule type" value="Genomic_DNA"/>
</dbReference>
<dbReference type="Pfam" id="PF13520">
    <property type="entry name" value="AA_permease_2"/>
    <property type="match status" value="1"/>
</dbReference>
<dbReference type="PANTHER" id="PTHR47704:SF1">
    <property type="entry name" value="POTASSIUM TRANSPORTER KIMA"/>
    <property type="match status" value="1"/>
</dbReference>
<keyword evidence="2 5" id="KW-0812">Transmembrane</keyword>
<feature type="transmembrane region" description="Helical" evidence="5">
    <location>
        <begin position="172"/>
        <end position="194"/>
    </location>
</feature>
<feature type="transmembrane region" description="Helical" evidence="5">
    <location>
        <begin position="346"/>
        <end position="365"/>
    </location>
</feature>
<dbReference type="PANTHER" id="PTHR47704">
    <property type="entry name" value="POTASSIUM TRANSPORTER KIMA"/>
    <property type="match status" value="1"/>
</dbReference>
<dbReference type="InterPro" id="IPR053153">
    <property type="entry name" value="APC_K+_Transporter"/>
</dbReference>
<dbReference type="GO" id="GO:0022857">
    <property type="term" value="F:transmembrane transporter activity"/>
    <property type="evidence" value="ECO:0007669"/>
    <property type="project" value="InterPro"/>
</dbReference>
<dbReference type="GO" id="GO:0016020">
    <property type="term" value="C:membrane"/>
    <property type="evidence" value="ECO:0007669"/>
    <property type="project" value="UniProtKB-SubCell"/>
</dbReference>
<evidence type="ECO:0000256" key="1">
    <source>
        <dbReference type="ARBA" id="ARBA00004141"/>
    </source>
</evidence>
<dbReference type="Gene3D" id="1.20.1740.10">
    <property type="entry name" value="Amino acid/polyamine transporter I"/>
    <property type="match status" value="1"/>
</dbReference>
<dbReference type="STRING" id="1910958.BTM30_03885"/>
<evidence type="ECO:0000313" key="6">
    <source>
        <dbReference type="EMBL" id="PSI01155.1"/>
    </source>
</evidence>
<name>A0A2P7ED63_9SYNE</name>
<dbReference type="Proteomes" id="UP000240206">
    <property type="component" value="Unassembled WGS sequence"/>
</dbReference>
<sequence length="617" mass="66305">MILRLLQTLVGKPLERHQTEAATLPNFEALAILSSDALSSVAYGTEAALGVLVLAGSGALKLSIPITLAIIALVAIVVLSYRQTIEAYPQGGGSYVVARENLGTTASLVAAASLLIDYVLTAAVSLMAGTQALSSLVPQLLPHEVSFSLILLVLVGWANLRGVKDAGRLFAYPTYAFVVMVALMAIAGVLNLAFGHGFHADPPPPIKALEPLGLFLILRAFSSGCSAMTGIEAISNGVKLFRAPAAANARLTMVVMGVILSLMFFSVSALGYAYGIAPNPNQTVMAQIGGRVFGEGSILLWALQIATLLILALAANTSFADFPRLAALLAKDRFLPRQMGWVGDRLVFQNGILFLLLAAGLVIVICQGDTNMAVNLYALGVFTAFTLSQAGMVRHWWRLKGEAWLQHSLMNALGALTTFLVLLVIIVSKFNEGAWSVVVAVPLIVLLLAGVRRRYREVYGAMALPEGYRSNLCLPKRTEPIGNRSIVWVPSITEPTLDALRYAAAISDHVLGVWVKSDEEDTAEIEAAWIAAVGINPGLELRIMESPGSSLVSPFVDCVEAEEDAYPELLQTIVMPMAIPRKPFDGLLLNQRAINMRQALVDQRNRVFTVVRYYLNK</sequence>
<evidence type="ECO:0000256" key="2">
    <source>
        <dbReference type="ARBA" id="ARBA00022692"/>
    </source>
</evidence>
<comment type="subcellular location">
    <subcellularLocation>
        <location evidence="1">Membrane</location>
        <topology evidence="1">Multi-pass membrane protein</topology>
    </subcellularLocation>
</comment>
<feature type="transmembrane region" description="Helical" evidence="5">
    <location>
        <begin position="102"/>
        <end position="128"/>
    </location>
</feature>
<evidence type="ECO:0000313" key="7">
    <source>
        <dbReference type="Proteomes" id="UP000240206"/>
    </source>
</evidence>
<protein>
    <submittedName>
        <fullName evidence="6">Amino acid permease</fullName>
    </submittedName>
</protein>
<reference evidence="7" key="1">
    <citation type="submission" date="2018-03" db="EMBL/GenBank/DDBJ databases">
        <title>Ecological and genomic features of two cosmopolitan and abundant freshwater picocyanobacteria.</title>
        <authorList>
            <person name="Cabello-Yeves P.J."/>
            <person name="Picazo A."/>
            <person name="Camacho A."/>
            <person name="Callieri C."/>
            <person name="Rosselli R."/>
            <person name="Roda-Garcia J."/>
            <person name="Coutinho F.H."/>
            <person name="Rodriguez-Valera F."/>
        </authorList>
    </citation>
    <scope>NUCLEOTIDE SEQUENCE [LARGE SCALE GENOMIC DNA]</scope>
    <source>
        <strain evidence="7">Tous</strain>
    </source>
</reference>
<feature type="transmembrane region" description="Helical" evidence="5">
    <location>
        <begin position="62"/>
        <end position="81"/>
    </location>
</feature>
<gene>
    <name evidence="6" type="ORF">C7K08_09455</name>
</gene>
<comment type="caution">
    <text evidence="6">The sequence shown here is derived from an EMBL/GenBank/DDBJ whole genome shotgun (WGS) entry which is preliminary data.</text>
</comment>
<keyword evidence="4 5" id="KW-0472">Membrane</keyword>
<dbReference type="RefSeq" id="WP_106500389.1">
    <property type="nucleotide sequence ID" value="NZ_PXVC01000047.1"/>
</dbReference>